<dbReference type="GO" id="GO:0005739">
    <property type="term" value="C:mitochondrion"/>
    <property type="evidence" value="ECO:0007669"/>
    <property type="project" value="UniProtKB-SubCell"/>
</dbReference>
<evidence type="ECO:0000256" key="1">
    <source>
        <dbReference type="ARBA" id="ARBA00003757"/>
    </source>
</evidence>
<feature type="domain" description="DML1/Misato tubulin" evidence="8">
    <location>
        <begin position="117"/>
        <end position="296"/>
    </location>
</feature>
<sequence>MSEVISIAASQASSHLCTQLYNVQESYIPYSKTASPTHQNDVFLEPSRSNGRVNYYPRALSVEFSGGYGYLGKYAFQEPAPDLTAFGDVEIDQRPRIEKNEYQQHLDAGQPTDSSMLNVNNTKYWSDYNKLVYKPSSLLTLSEYNHPDGTHKHFNRLKFDLFNIGTEEYKKYGDEIDESFRKLLESSDNIQGVSVFTGLDDAWAGFSNEMLIQLRDEYFNNGVSSKYNIWCYGITSGTFTKQRTLTRIKSLVELSKNSSLFFPLGLDTSSDLLSDDFVASSEWHRQAAHAYFVNSIWCSNNQFEKRSTMAEYEANLLRGADKRNIVNEIAVHEKKSNSATTIIDDPRMIEAVMKGEISTSQKPRSLDLSFNPNPLNAKPFFTQYIIPEDQSLVDELQGRISINRDINKIVDSDSFPKIFESSSLYTQFGQSTGLKDLFKQYRQIIHHARAHKDLELIGDKQELIEDISCVVDEYTQGYDSEEESE</sequence>
<keyword evidence="10" id="KW-1185">Reference proteome</keyword>
<dbReference type="Gene3D" id="3.40.50.1440">
    <property type="entry name" value="Tubulin/FtsZ, GTPase domain"/>
    <property type="match status" value="1"/>
</dbReference>
<evidence type="ECO:0000313" key="9">
    <source>
        <dbReference type="EMBL" id="PVH22559.1"/>
    </source>
</evidence>
<dbReference type="AlphaFoldDB" id="A0A2V1AXR7"/>
<dbReference type="InterPro" id="IPR019605">
    <property type="entry name" value="Misato_II_tubulin-like"/>
</dbReference>
<dbReference type="Pfam" id="PF14881">
    <property type="entry name" value="Tubulin_3"/>
    <property type="match status" value="1"/>
</dbReference>
<dbReference type="GeneID" id="37010461"/>
<dbReference type="RefSeq" id="XP_025343499.1">
    <property type="nucleotide sequence ID" value="XM_025488732.1"/>
</dbReference>
<evidence type="ECO:0000256" key="3">
    <source>
        <dbReference type="ARBA" id="ARBA00008507"/>
    </source>
</evidence>
<dbReference type="InterPro" id="IPR029209">
    <property type="entry name" value="DML1/Misato_tubulin"/>
</dbReference>
<evidence type="ECO:0000259" key="8">
    <source>
        <dbReference type="Pfam" id="PF14881"/>
    </source>
</evidence>
<name>A0A2V1AXR7_9ASCO</name>
<comment type="subcellular location">
    <subcellularLocation>
        <location evidence="2">Mitochondrion</location>
    </subcellularLocation>
</comment>
<organism evidence="9 10">
    <name type="scientific">Candidozyma haemuli</name>
    <dbReference type="NCBI Taxonomy" id="45357"/>
    <lineage>
        <taxon>Eukaryota</taxon>
        <taxon>Fungi</taxon>
        <taxon>Dikarya</taxon>
        <taxon>Ascomycota</taxon>
        <taxon>Saccharomycotina</taxon>
        <taxon>Pichiomycetes</taxon>
        <taxon>Metschnikowiaceae</taxon>
        <taxon>Candidozyma</taxon>
    </lineage>
</organism>
<accession>A0A2V1AXR7</accession>
<dbReference type="OrthoDB" id="271881at2759"/>
<dbReference type="VEuPathDB" id="FungiDB:CXQ85_005131"/>
<dbReference type="InterPro" id="IPR049942">
    <property type="entry name" value="DML1/Misato"/>
</dbReference>
<evidence type="ECO:0000313" key="10">
    <source>
        <dbReference type="Proteomes" id="UP000244309"/>
    </source>
</evidence>
<evidence type="ECO:0000256" key="5">
    <source>
        <dbReference type="ARBA" id="ARBA00022030"/>
    </source>
</evidence>
<reference evidence="9 10" key="1">
    <citation type="submission" date="2017-12" db="EMBL/GenBank/DDBJ databases">
        <title>Genome Sequence of a Multidrug-Resistant Candida haemulonii Isolate from a Patient with Chronic Leg Ulcers in Israel.</title>
        <authorList>
            <person name="Chow N.A."/>
            <person name="Gade L."/>
            <person name="Batra D."/>
            <person name="Rowe L.A."/>
            <person name="Ben-Ami R."/>
            <person name="Loparev V.N."/>
            <person name="Litvintseva A.P."/>
        </authorList>
    </citation>
    <scope>NUCLEOTIDE SEQUENCE [LARGE SCALE GENOMIC DNA]</scope>
    <source>
        <strain evidence="9 10">B11899</strain>
    </source>
</reference>
<evidence type="ECO:0000256" key="6">
    <source>
        <dbReference type="ARBA" id="ARBA00023128"/>
    </source>
</evidence>
<dbReference type="PANTHER" id="PTHR13391:SF0">
    <property type="entry name" value="PROTEIN MISATO HOMOLOG 1"/>
    <property type="match status" value="1"/>
</dbReference>
<proteinExistence type="inferred from homology"/>
<comment type="function">
    <text evidence="1">Involved in the partitioning of the mitochondrial organelle and mitochondrial DNA (mtDNA) inheritance.</text>
</comment>
<dbReference type="Proteomes" id="UP000244309">
    <property type="component" value="Unassembled WGS sequence"/>
</dbReference>
<comment type="caution">
    <text evidence="9">The sequence shown here is derived from an EMBL/GenBank/DDBJ whole genome shotgun (WGS) entry which is preliminary data.</text>
</comment>
<feature type="domain" description="Misato Segment II tubulin-like" evidence="7">
    <location>
        <begin position="2"/>
        <end position="107"/>
    </location>
</feature>
<evidence type="ECO:0000256" key="2">
    <source>
        <dbReference type="ARBA" id="ARBA00004173"/>
    </source>
</evidence>
<evidence type="ECO:0000259" key="7">
    <source>
        <dbReference type="Pfam" id="PF10644"/>
    </source>
</evidence>
<dbReference type="GO" id="GO:0007005">
    <property type="term" value="P:mitochondrion organization"/>
    <property type="evidence" value="ECO:0007669"/>
    <property type="project" value="InterPro"/>
</dbReference>
<keyword evidence="6" id="KW-0496">Mitochondrion</keyword>
<dbReference type="EMBL" id="PKFO01000008">
    <property type="protein sequence ID" value="PVH22559.1"/>
    <property type="molecule type" value="Genomic_DNA"/>
</dbReference>
<evidence type="ECO:0000256" key="4">
    <source>
        <dbReference type="ARBA" id="ARBA00014097"/>
    </source>
</evidence>
<protein>
    <recommendedName>
        <fullName evidence="4">Protein DML1</fullName>
    </recommendedName>
    <alternativeName>
        <fullName evidence="5">Protein dml1</fullName>
    </alternativeName>
</protein>
<dbReference type="PANTHER" id="PTHR13391">
    <property type="entry name" value="MITOCHONDRIAL DISTRIBUTION REGULATOR MISATO"/>
    <property type="match status" value="1"/>
</dbReference>
<dbReference type="SUPFAM" id="SSF52490">
    <property type="entry name" value="Tubulin nucleotide-binding domain-like"/>
    <property type="match status" value="1"/>
</dbReference>
<dbReference type="Pfam" id="PF10644">
    <property type="entry name" value="Misat_Tub_SegII"/>
    <property type="match status" value="1"/>
</dbReference>
<gene>
    <name evidence="9" type="ORF">CXQ85_005131</name>
</gene>
<dbReference type="InterPro" id="IPR036525">
    <property type="entry name" value="Tubulin/FtsZ_GTPase_sf"/>
</dbReference>
<comment type="similarity">
    <text evidence="3">Belongs to the misato family.</text>
</comment>